<dbReference type="AlphaFoldDB" id="A0A5P9NFY2"/>
<dbReference type="Pfam" id="PF13439">
    <property type="entry name" value="Glyco_transf_4"/>
    <property type="match status" value="1"/>
</dbReference>
<dbReference type="KEGG" id="halc:EY643_02925"/>
<protein>
    <submittedName>
        <fullName evidence="2">Glycosyltransferase</fullName>
    </submittedName>
</protein>
<dbReference type="EMBL" id="CP036422">
    <property type="protein sequence ID" value="QFU74691.1"/>
    <property type="molecule type" value="Genomic_DNA"/>
</dbReference>
<dbReference type="InterPro" id="IPR050194">
    <property type="entry name" value="Glycosyltransferase_grp1"/>
</dbReference>
<dbReference type="CDD" id="cd03801">
    <property type="entry name" value="GT4_PimA-like"/>
    <property type="match status" value="1"/>
</dbReference>
<dbReference type="PANTHER" id="PTHR45947:SF3">
    <property type="entry name" value="SULFOQUINOVOSYL TRANSFERASE SQD2"/>
    <property type="match status" value="1"/>
</dbReference>
<gene>
    <name evidence="2" type="ORF">EY643_02925</name>
</gene>
<sequence>MASLPSRPSILLITRNFPPLTGGMERLLHQAAEGLDDWAELSIIGPNGCSAYAPPGCEVREAPHSLAGFMLLSFWHVLMTCRRGRFQLILGGSGLAAPALWLARYLCGAHGAIFVHGLDIVVNNWAYQRLFLPAVRSADLVIANSANTRRLAIERGVAPEHITVINPGTELPLLTELETPANFREHHGVEFDQIILFVGRMTRRKGLSQFIEKSLPAILDAVPGAGLVVIGDDPVNSLNKLGEQDDVLAAVDKAGLEQKVRFLGAVEDSELLAGYTAADVQIFPLVEVTGDVEGFGMVAIEAAACGTPTVAFDCGGVSDAITTDNGTLVTADDYEKFSTIVIELLKGSSPTPDSCRSHAEKYAWPHFHQKLATALQGCVSAFTR</sequence>
<dbReference type="GO" id="GO:0016757">
    <property type="term" value="F:glycosyltransferase activity"/>
    <property type="evidence" value="ECO:0007669"/>
    <property type="project" value="TreeGrafter"/>
</dbReference>
<dbReference type="RefSeq" id="WP_152660803.1">
    <property type="nucleotide sequence ID" value="NZ_CP036422.1"/>
</dbReference>
<dbReference type="OrthoDB" id="4611853at2"/>
<accession>A0A5P9NFY2</accession>
<evidence type="ECO:0000313" key="3">
    <source>
        <dbReference type="Proteomes" id="UP000326287"/>
    </source>
</evidence>
<reference evidence="2 3" key="1">
    <citation type="submission" date="2019-02" db="EMBL/GenBank/DDBJ databases">
        <authorList>
            <person name="Li S.-H."/>
        </authorList>
    </citation>
    <scope>NUCLEOTIDE SEQUENCE [LARGE SCALE GENOMIC DNA]</scope>
    <source>
        <strain evidence="2 3">IMCC14385</strain>
    </source>
</reference>
<keyword evidence="3" id="KW-1185">Reference proteome</keyword>
<dbReference type="Proteomes" id="UP000326287">
    <property type="component" value="Chromosome"/>
</dbReference>
<keyword evidence="2" id="KW-0808">Transferase</keyword>
<dbReference type="Pfam" id="PF13692">
    <property type="entry name" value="Glyco_trans_1_4"/>
    <property type="match status" value="1"/>
</dbReference>
<dbReference type="Gene3D" id="3.40.50.2000">
    <property type="entry name" value="Glycogen Phosphorylase B"/>
    <property type="match status" value="2"/>
</dbReference>
<organism evidence="2 3">
    <name type="scientific">Halioglobus maricola</name>
    <dbReference type="NCBI Taxonomy" id="2601894"/>
    <lineage>
        <taxon>Bacteria</taxon>
        <taxon>Pseudomonadati</taxon>
        <taxon>Pseudomonadota</taxon>
        <taxon>Gammaproteobacteria</taxon>
        <taxon>Cellvibrionales</taxon>
        <taxon>Halieaceae</taxon>
        <taxon>Halioglobus</taxon>
    </lineage>
</organism>
<dbReference type="PANTHER" id="PTHR45947">
    <property type="entry name" value="SULFOQUINOVOSYL TRANSFERASE SQD2"/>
    <property type="match status" value="1"/>
</dbReference>
<dbReference type="SUPFAM" id="SSF53756">
    <property type="entry name" value="UDP-Glycosyltransferase/glycogen phosphorylase"/>
    <property type="match status" value="1"/>
</dbReference>
<feature type="domain" description="Glycosyltransferase subfamily 4-like N-terminal" evidence="1">
    <location>
        <begin position="22"/>
        <end position="169"/>
    </location>
</feature>
<evidence type="ECO:0000259" key="1">
    <source>
        <dbReference type="Pfam" id="PF13439"/>
    </source>
</evidence>
<evidence type="ECO:0000313" key="2">
    <source>
        <dbReference type="EMBL" id="QFU74691.1"/>
    </source>
</evidence>
<name>A0A5P9NFY2_9GAMM</name>
<dbReference type="InterPro" id="IPR028098">
    <property type="entry name" value="Glyco_trans_4-like_N"/>
</dbReference>
<proteinExistence type="predicted"/>